<comment type="caution">
    <text evidence="2">The sequence shown here is derived from an EMBL/GenBank/DDBJ whole genome shotgun (WGS) entry which is preliminary data.</text>
</comment>
<dbReference type="EMBL" id="AMCV02000048">
    <property type="protein sequence ID" value="TDZ14773.1"/>
    <property type="molecule type" value="Genomic_DNA"/>
</dbReference>
<accession>A0A484F9N9</accession>
<feature type="compositionally biased region" description="Basic and acidic residues" evidence="1">
    <location>
        <begin position="263"/>
        <end position="280"/>
    </location>
</feature>
<feature type="compositionally biased region" description="Low complexity" evidence="1">
    <location>
        <begin position="61"/>
        <end position="71"/>
    </location>
</feature>
<protein>
    <submittedName>
        <fullName evidence="2">Uncharacterized protein</fullName>
    </submittedName>
</protein>
<dbReference type="AlphaFoldDB" id="A0A484F9N9"/>
<reference evidence="3" key="1">
    <citation type="journal article" date="2013" name="New Phytol.">
        <title>Comparative genomic and transcriptomic analyses reveal the hemibiotrophic stage shift of Colletotrichum fungi.</title>
        <authorList>
            <person name="Gan P."/>
            <person name="Ikeda K."/>
            <person name="Irieda H."/>
            <person name="Narusaka M."/>
            <person name="O'Connell R.J."/>
            <person name="Narusaka Y."/>
            <person name="Takano Y."/>
            <person name="Kubo Y."/>
            <person name="Shirasu K."/>
        </authorList>
    </citation>
    <scope>NUCLEOTIDE SEQUENCE [LARGE SCALE GENOMIC DNA]</scope>
    <source>
        <strain evidence="3">104-T / ATCC 96160 / CBS 514.97 / LARS 414 / MAFF 240422</strain>
    </source>
</reference>
<evidence type="ECO:0000313" key="3">
    <source>
        <dbReference type="Proteomes" id="UP000014480"/>
    </source>
</evidence>
<dbReference type="OrthoDB" id="5325276at2759"/>
<feature type="compositionally biased region" description="Polar residues" evidence="1">
    <location>
        <begin position="367"/>
        <end position="382"/>
    </location>
</feature>
<feature type="region of interest" description="Disordered" evidence="1">
    <location>
        <begin position="218"/>
        <end position="424"/>
    </location>
</feature>
<feature type="compositionally biased region" description="Polar residues" evidence="1">
    <location>
        <begin position="338"/>
        <end position="356"/>
    </location>
</feature>
<feature type="compositionally biased region" description="Polar residues" evidence="1">
    <location>
        <begin position="646"/>
        <end position="667"/>
    </location>
</feature>
<name>A0A484F9N9_COLOR</name>
<feature type="compositionally biased region" description="Low complexity" evidence="1">
    <location>
        <begin position="309"/>
        <end position="326"/>
    </location>
</feature>
<gene>
    <name evidence="2" type="ORF">Cob_v012370</name>
</gene>
<proteinExistence type="predicted"/>
<keyword evidence="3" id="KW-1185">Reference proteome</keyword>
<feature type="region of interest" description="Disordered" evidence="1">
    <location>
        <begin position="61"/>
        <end position="80"/>
    </location>
</feature>
<feature type="compositionally biased region" description="Polar residues" evidence="1">
    <location>
        <begin position="407"/>
        <end position="423"/>
    </location>
</feature>
<dbReference type="Proteomes" id="UP000014480">
    <property type="component" value="Unassembled WGS sequence"/>
</dbReference>
<sequence length="773" mass="83865">MGLLKFFSNKKSSERQVNGIKAQAYDATTASLPPLLGTYPVAGNGPTNVFEDLQRFGVFSSRSSDPANPSSQHGTPELCPDRCRESITFHSRKKGLILKRAPIIVQETAVGIVDVDGIRAVTTPKKGRPVSSGALRGTSGNVRGFIDILDAQSEIKPSGFQNRVKAAGVRDYGEDVADRNIGENGVDLTSAKVQEFYATNGSPGDRQDGTSAPVVSRARFGDKESPFKPPQRQDSLELEGRTRSLTSTSLSQIPFRTTIFSPERSDRHETIFEDGHEPVRGRRRQSLGSYIPTTPTPAPLGLHKRATDSPASPSARRNGRRSSASGDGPLNELGIYTPPSSRSVTDSPKSPRTTQKPVYVVKHNYSLPVQQRPKTSASQMPTQAAEIFPAARPPSRGGSVPNPTLPSPTQISPSKRYSLSSTGAPAASHHVEWLRKAEPEGGDGASGWVGRVEVESLVDPADVSSPAPSPHVMRSGHSLREGYDDRLRLGSPFGKTQLDEIYEHVPMRTSSARDWSISSATPTVSSCSSFQRPQSRHTTNTSVDLATMSSFMNDSRSSLHSATGDDKSFCTALESKLPPPLSPLYDITPGGGGGFSIDDYLSSDDDVDADSFITTRHRRSGAEEELLFSESGYGEGGLQLPGLFDSLTSEPDPTFTSPSRPSLRNSYGSPVCFQRRLSLDPRVEAPYLSFDEEDDDLGDYDIPFRADLALGRRGTRRISAIGTVYQRIEEEMEEDKVDVSTAIKLRKEAKAKQRAMTRVSRLQKKLAEEAGPL</sequence>
<reference evidence="3" key="2">
    <citation type="journal article" date="2019" name="Mol. Plant Microbe Interact.">
        <title>Genome sequence resources for four phytopathogenic fungi from the Colletotrichum orbiculare species complex.</title>
        <authorList>
            <person name="Gan P."/>
            <person name="Tsushima A."/>
            <person name="Narusaka M."/>
            <person name="Narusaka Y."/>
            <person name="Takano Y."/>
            <person name="Kubo Y."/>
            <person name="Shirasu K."/>
        </authorList>
    </citation>
    <scope>GENOME REANNOTATION</scope>
    <source>
        <strain evidence="3">104-T / ATCC 96160 / CBS 514.97 / LARS 414 / MAFF 240422</strain>
    </source>
</reference>
<dbReference type="STRING" id="1213857.A0A484F9N9"/>
<evidence type="ECO:0000256" key="1">
    <source>
        <dbReference type="SAM" id="MobiDB-lite"/>
    </source>
</evidence>
<evidence type="ECO:0000313" key="2">
    <source>
        <dbReference type="EMBL" id="TDZ14773.1"/>
    </source>
</evidence>
<feature type="region of interest" description="Disordered" evidence="1">
    <location>
        <begin position="639"/>
        <end position="667"/>
    </location>
</feature>
<organism evidence="2 3">
    <name type="scientific">Colletotrichum orbiculare (strain 104-T / ATCC 96160 / CBS 514.97 / LARS 414 / MAFF 240422)</name>
    <name type="common">Cucumber anthracnose fungus</name>
    <name type="synonym">Colletotrichum lagenarium</name>
    <dbReference type="NCBI Taxonomy" id="1213857"/>
    <lineage>
        <taxon>Eukaryota</taxon>
        <taxon>Fungi</taxon>
        <taxon>Dikarya</taxon>
        <taxon>Ascomycota</taxon>
        <taxon>Pezizomycotina</taxon>
        <taxon>Sordariomycetes</taxon>
        <taxon>Hypocreomycetidae</taxon>
        <taxon>Glomerellales</taxon>
        <taxon>Glomerellaceae</taxon>
        <taxon>Colletotrichum</taxon>
        <taxon>Colletotrichum orbiculare species complex</taxon>
    </lineage>
</organism>